<evidence type="ECO:0000313" key="2">
    <source>
        <dbReference type="EMBL" id="MFC3885665.1"/>
    </source>
</evidence>
<proteinExistence type="predicted"/>
<gene>
    <name evidence="2" type="ORF">ACFOU2_20185</name>
</gene>
<organism evidence="2 3">
    <name type="scientific">Bacillus songklensis</name>
    <dbReference type="NCBI Taxonomy" id="1069116"/>
    <lineage>
        <taxon>Bacteria</taxon>
        <taxon>Bacillati</taxon>
        <taxon>Bacillota</taxon>
        <taxon>Bacilli</taxon>
        <taxon>Bacillales</taxon>
        <taxon>Bacillaceae</taxon>
        <taxon>Bacillus</taxon>
    </lineage>
</organism>
<keyword evidence="3" id="KW-1185">Reference proteome</keyword>
<dbReference type="InterPro" id="IPR050266">
    <property type="entry name" value="AB_hydrolase_sf"/>
</dbReference>
<dbReference type="Gene3D" id="3.40.50.1820">
    <property type="entry name" value="alpha/beta hydrolase"/>
    <property type="match status" value="1"/>
</dbReference>
<dbReference type="InterPro" id="IPR029058">
    <property type="entry name" value="AB_hydrolase_fold"/>
</dbReference>
<dbReference type="Proteomes" id="UP001595752">
    <property type="component" value="Unassembled WGS sequence"/>
</dbReference>
<sequence>MPKVLVNGMTMNYEVRGTGKPVLFIHGSGVSWKMWEPQIESLSERYEMMMIDMRGHGESSKIFPNNQYSMRVLAEDVKHFLDAMGISRISIVGLSQGGVVSSLFAVQYPEYVEKLVLSNSYSEVPKVAGWVLHASNAIFKWLPYELILKLILMPYGRDEYTKKIIRDSISVDKEMLLAMKTSEFPEHTNELHKITAPTLVMVGDKKNIGPEVQAGEIIFKHIPDAALAIFKDAFDPLSTMRRDIFNEMVLDFLDGKRLKQYDGITYEYKD</sequence>
<comment type="caution">
    <text evidence="2">The sequence shown here is derived from an EMBL/GenBank/DDBJ whole genome shotgun (WGS) entry which is preliminary data.</text>
</comment>
<dbReference type="RefSeq" id="WP_377918062.1">
    <property type="nucleotide sequence ID" value="NZ_JBHRZT010000072.1"/>
</dbReference>
<accession>A0ABV8B703</accession>
<dbReference type="SUPFAM" id="SSF53474">
    <property type="entry name" value="alpha/beta-Hydrolases"/>
    <property type="match status" value="1"/>
</dbReference>
<dbReference type="PRINTS" id="PR00111">
    <property type="entry name" value="ABHYDROLASE"/>
</dbReference>
<evidence type="ECO:0000259" key="1">
    <source>
        <dbReference type="Pfam" id="PF00561"/>
    </source>
</evidence>
<evidence type="ECO:0000313" key="3">
    <source>
        <dbReference type="Proteomes" id="UP001595752"/>
    </source>
</evidence>
<dbReference type="InterPro" id="IPR000073">
    <property type="entry name" value="AB_hydrolase_1"/>
</dbReference>
<feature type="domain" description="AB hydrolase-1" evidence="1">
    <location>
        <begin position="20"/>
        <end position="126"/>
    </location>
</feature>
<dbReference type="GO" id="GO:0016787">
    <property type="term" value="F:hydrolase activity"/>
    <property type="evidence" value="ECO:0007669"/>
    <property type="project" value="UniProtKB-KW"/>
</dbReference>
<keyword evidence="2" id="KW-0378">Hydrolase</keyword>
<name>A0ABV8B703_9BACI</name>
<protein>
    <submittedName>
        <fullName evidence="2">Alpha/beta fold hydrolase</fullName>
    </submittedName>
</protein>
<dbReference type="Pfam" id="PF00561">
    <property type="entry name" value="Abhydrolase_1"/>
    <property type="match status" value="1"/>
</dbReference>
<dbReference type="PANTHER" id="PTHR43798">
    <property type="entry name" value="MONOACYLGLYCEROL LIPASE"/>
    <property type="match status" value="1"/>
</dbReference>
<dbReference type="EMBL" id="JBHRZT010000072">
    <property type="protein sequence ID" value="MFC3885665.1"/>
    <property type="molecule type" value="Genomic_DNA"/>
</dbReference>
<reference evidence="3" key="1">
    <citation type="journal article" date="2019" name="Int. J. Syst. Evol. Microbiol.">
        <title>The Global Catalogue of Microorganisms (GCM) 10K type strain sequencing project: providing services to taxonomists for standard genome sequencing and annotation.</title>
        <authorList>
            <consortium name="The Broad Institute Genomics Platform"/>
            <consortium name="The Broad Institute Genome Sequencing Center for Infectious Disease"/>
            <person name="Wu L."/>
            <person name="Ma J."/>
        </authorList>
    </citation>
    <scope>NUCLEOTIDE SEQUENCE [LARGE SCALE GENOMIC DNA]</scope>
    <source>
        <strain evidence="3">CCUG 61889</strain>
    </source>
</reference>